<organism evidence="1">
    <name type="scientific">marine sediment metagenome</name>
    <dbReference type="NCBI Taxonomy" id="412755"/>
    <lineage>
        <taxon>unclassified sequences</taxon>
        <taxon>metagenomes</taxon>
        <taxon>ecological metagenomes</taxon>
    </lineage>
</organism>
<dbReference type="EMBL" id="LAZR01000344">
    <property type="protein sequence ID" value="KKN73412.1"/>
    <property type="molecule type" value="Genomic_DNA"/>
</dbReference>
<dbReference type="AlphaFoldDB" id="A0A0F9TEZ7"/>
<name>A0A0F9TEZ7_9ZZZZ</name>
<comment type="caution">
    <text evidence="1">The sequence shown here is derived from an EMBL/GenBank/DDBJ whole genome shotgun (WGS) entry which is preliminary data.</text>
</comment>
<sequence length="443" mass="48432">MKRIGSGIAAVLLIGAFFALSTRAQGPSLPPGEYDLEAGQYMFNQHPESLLSLLVMTLTPVPSETPTTTDTPVPPTNTPIPPSATLISPSGHDSEVYHGLWNGPLEPFAGAPSCQSMGDTNCHWNHTHNADPSRLDSIFGPVGALYGGQTISYQWQTGTAPNLENQVKHEGYKWMVRQDGADGDCLFYAGQNNNAVHCVTDFRIQQHVVGGQVGVLVRFHSYWVEMRVCTLDQSVCGIVKTGGHSDFGLLQVERYSNYVPLPGDPPEFADCTPQQCAYRGHKSSRFFIDFNPSPAHNDPLWFNGRGLFGFNQISFFAFITEDDWGGIDPDDPAGPEHFLCPDWQCKFNHSTLFAFEVYATVSSAFDPDGDGIADFSGFTDRKGNVVADCAPLGPDCVPLEIAGVPVGNAAYGPSGRFQFNMGFIPFEEYDVSPPGEWWIEYPN</sequence>
<gene>
    <name evidence="1" type="ORF">LCGC14_0401150</name>
</gene>
<reference evidence="1" key="1">
    <citation type="journal article" date="2015" name="Nature">
        <title>Complex archaea that bridge the gap between prokaryotes and eukaryotes.</title>
        <authorList>
            <person name="Spang A."/>
            <person name="Saw J.H."/>
            <person name="Jorgensen S.L."/>
            <person name="Zaremba-Niedzwiedzka K."/>
            <person name="Martijn J."/>
            <person name="Lind A.E."/>
            <person name="van Eijk R."/>
            <person name="Schleper C."/>
            <person name="Guy L."/>
            <person name="Ettema T.J."/>
        </authorList>
    </citation>
    <scope>NUCLEOTIDE SEQUENCE</scope>
</reference>
<proteinExistence type="predicted"/>
<protein>
    <submittedName>
        <fullName evidence="1">Uncharacterized protein</fullName>
    </submittedName>
</protein>
<evidence type="ECO:0000313" key="1">
    <source>
        <dbReference type="EMBL" id="KKN73412.1"/>
    </source>
</evidence>
<accession>A0A0F9TEZ7</accession>